<organism evidence="5 6">
    <name type="scientific">Octopus sinensis</name>
    <name type="common">East Asian common octopus</name>
    <dbReference type="NCBI Taxonomy" id="2607531"/>
    <lineage>
        <taxon>Eukaryota</taxon>
        <taxon>Metazoa</taxon>
        <taxon>Spiralia</taxon>
        <taxon>Lophotrochozoa</taxon>
        <taxon>Mollusca</taxon>
        <taxon>Cephalopoda</taxon>
        <taxon>Coleoidea</taxon>
        <taxon>Octopodiformes</taxon>
        <taxon>Octopoda</taxon>
        <taxon>Incirrata</taxon>
        <taxon>Octopodidae</taxon>
        <taxon>Octopus</taxon>
    </lineage>
</organism>
<dbReference type="PROSITE" id="PS50001">
    <property type="entry name" value="SH2"/>
    <property type="match status" value="1"/>
</dbReference>
<dbReference type="SUPFAM" id="SSF55550">
    <property type="entry name" value="SH2 domain"/>
    <property type="match status" value="1"/>
</dbReference>
<feature type="domain" description="SH2" evidence="4">
    <location>
        <begin position="212"/>
        <end position="316"/>
    </location>
</feature>
<evidence type="ECO:0000256" key="1">
    <source>
        <dbReference type="ARBA" id="ARBA00022999"/>
    </source>
</evidence>
<evidence type="ECO:0000313" key="9">
    <source>
        <dbReference type="RefSeq" id="XP_036365040.1"/>
    </source>
</evidence>
<evidence type="ECO:0000313" key="5">
    <source>
        <dbReference type="Proteomes" id="UP000515154"/>
    </source>
</evidence>
<evidence type="ECO:0000313" key="6">
    <source>
        <dbReference type="RefSeq" id="XP_029645248.1"/>
    </source>
</evidence>
<dbReference type="InterPro" id="IPR000980">
    <property type="entry name" value="SH2"/>
</dbReference>
<dbReference type="RefSeq" id="XP_036365041.1">
    <property type="nucleotide sequence ID" value="XM_036509148.1"/>
</dbReference>
<proteinExistence type="predicted"/>
<evidence type="ECO:0000256" key="3">
    <source>
        <dbReference type="SAM" id="MobiDB-lite"/>
    </source>
</evidence>
<dbReference type="Proteomes" id="UP000515154">
    <property type="component" value="Linkage group LG14"/>
</dbReference>
<evidence type="ECO:0000256" key="2">
    <source>
        <dbReference type="PROSITE-ProRule" id="PRU00191"/>
    </source>
</evidence>
<dbReference type="RefSeq" id="XP_036365039.1">
    <property type="nucleotide sequence ID" value="XM_036509146.1"/>
</dbReference>
<protein>
    <submittedName>
        <fullName evidence="6 7">Cytokine-dependent hematopoietic cell linker-like</fullName>
    </submittedName>
</protein>
<dbReference type="PANTHER" id="PTHR14098">
    <property type="entry name" value="SH2 DOMAIN CONTAINING PROTEIN"/>
    <property type="match status" value="1"/>
</dbReference>
<reference evidence="6 7" key="1">
    <citation type="submission" date="2025-08" db="UniProtKB">
        <authorList>
            <consortium name="RefSeq"/>
        </authorList>
    </citation>
    <scope>IDENTIFICATION</scope>
</reference>
<feature type="compositionally biased region" description="Polar residues" evidence="3">
    <location>
        <begin position="55"/>
        <end position="66"/>
    </location>
</feature>
<evidence type="ECO:0000259" key="4">
    <source>
        <dbReference type="PROSITE" id="PS50001"/>
    </source>
</evidence>
<sequence>MSQHKMHSSPQIPVPPPLPPSSGVPLLQVSKPEPPPAPPVPPTPPLPPRQAPGIPSSQEPNSSPTATLEVPPGEIPTPMKKKQFEPFTKKFFGIPYHYPPMLKLCESELTNARKCLKKVFLGDSEVSFKSTKAEEGPPPRQRNSRRFSDGSVNVEFKQNFYKELDKRLKDMNFADSHTPSPESIHNNNNTNNDLEVYADVVDVQKWKPHEPWYFHTVDKSKEERLLRKISQDGAFLVRDSRSYKPDQPFTLTVFYHNRLFSVKIRQLPSGQFVLGEEKHDQVKFETVEKLISHYRKSTLLLLGKGGGRITLTQYPSSY</sequence>
<dbReference type="Gene3D" id="3.30.505.10">
    <property type="entry name" value="SH2 domain"/>
    <property type="match status" value="1"/>
</dbReference>
<keyword evidence="5" id="KW-1185">Reference proteome</keyword>
<dbReference type="InterPro" id="IPR051751">
    <property type="entry name" value="Immunoreceptor_sig_adapters"/>
</dbReference>
<feature type="region of interest" description="Disordered" evidence="3">
    <location>
        <begin position="1"/>
        <end position="81"/>
    </location>
</feature>
<keyword evidence="1 2" id="KW-0727">SH2 domain</keyword>
<dbReference type="GO" id="GO:0005737">
    <property type="term" value="C:cytoplasm"/>
    <property type="evidence" value="ECO:0007669"/>
    <property type="project" value="UniProtKB-ARBA"/>
</dbReference>
<dbReference type="RefSeq" id="XP_029645249.1">
    <property type="nucleotide sequence ID" value="XM_029789389.2"/>
</dbReference>
<feature type="region of interest" description="Disordered" evidence="3">
    <location>
        <begin position="128"/>
        <end position="149"/>
    </location>
</feature>
<dbReference type="GO" id="GO:0035556">
    <property type="term" value="P:intracellular signal transduction"/>
    <property type="evidence" value="ECO:0007669"/>
    <property type="project" value="TreeGrafter"/>
</dbReference>
<feature type="compositionally biased region" description="Pro residues" evidence="3">
    <location>
        <begin position="32"/>
        <end position="50"/>
    </location>
</feature>
<dbReference type="KEGG" id="osn:115219243"/>
<dbReference type="InterPro" id="IPR036860">
    <property type="entry name" value="SH2_dom_sf"/>
</dbReference>
<dbReference type="PRINTS" id="PR00401">
    <property type="entry name" value="SH2DOMAIN"/>
</dbReference>
<dbReference type="RefSeq" id="XP_036365040.1">
    <property type="nucleotide sequence ID" value="XM_036509147.1"/>
</dbReference>
<dbReference type="Pfam" id="PF00017">
    <property type="entry name" value="SH2"/>
    <property type="match status" value="1"/>
</dbReference>
<gene>
    <name evidence="6 7 8 9 10" type="primary">LOC115219243</name>
</gene>
<name>A0A6P7T388_9MOLL</name>
<dbReference type="AlphaFoldDB" id="A0A6P7T388"/>
<dbReference type="GO" id="GO:0007169">
    <property type="term" value="P:cell surface receptor protein tyrosine kinase signaling pathway"/>
    <property type="evidence" value="ECO:0007669"/>
    <property type="project" value="TreeGrafter"/>
</dbReference>
<dbReference type="RefSeq" id="XP_029645248.1">
    <property type="nucleotide sequence ID" value="XM_029789388.2"/>
</dbReference>
<evidence type="ECO:0000313" key="8">
    <source>
        <dbReference type="RefSeq" id="XP_036365039.1"/>
    </source>
</evidence>
<dbReference type="SMART" id="SM00252">
    <property type="entry name" value="SH2"/>
    <property type="match status" value="1"/>
</dbReference>
<dbReference type="PANTHER" id="PTHR14098:SF14">
    <property type="entry name" value="SH2 DOMAIN-CONTAINING PROTEIN"/>
    <property type="match status" value="1"/>
</dbReference>
<evidence type="ECO:0000313" key="10">
    <source>
        <dbReference type="RefSeq" id="XP_036365041.1"/>
    </source>
</evidence>
<feature type="compositionally biased region" description="Pro residues" evidence="3">
    <location>
        <begin position="12"/>
        <end position="22"/>
    </location>
</feature>
<accession>A0A6P7T388</accession>
<evidence type="ECO:0000313" key="7">
    <source>
        <dbReference type="RefSeq" id="XP_029645249.1"/>
    </source>
</evidence>